<dbReference type="EMBL" id="SRPY01000024">
    <property type="protein sequence ID" value="KAG5930103.1"/>
    <property type="molecule type" value="Genomic_DNA"/>
</dbReference>
<dbReference type="AlphaFoldDB" id="A0A8K0NPC8"/>
<gene>
    <name evidence="2" type="ORF">E4U42_003003</name>
</gene>
<name>A0A8K0NPC8_9HYPO</name>
<accession>A0A8K0NPC8</accession>
<feature type="non-terminal residue" evidence="2">
    <location>
        <position position="1"/>
    </location>
</feature>
<proteinExistence type="predicted"/>
<evidence type="ECO:0000313" key="2">
    <source>
        <dbReference type="EMBL" id="KAG5930103.1"/>
    </source>
</evidence>
<feature type="compositionally biased region" description="Basic and acidic residues" evidence="1">
    <location>
        <begin position="143"/>
        <end position="152"/>
    </location>
</feature>
<evidence type="ECO:0000256" key="1">
    <source>
        <dbReference type="SAM" id="MobiDB-lite"/>
    </source>
</evidence>
<feature type="region of interest" description="Disordered" evidence="1">
    <location>
        <begin position="129"/>
        <end position="155"/>
    </location>
</feature>
<dbReference type="OrthoDB" id="2558704at2759"/>
<feature type="region of interest" description="Disordered" evidence="1">
    <location>
        <begin position="1"/>
        <end position="22"/>
    </location>
</feature>
<keyword evidence="3" id="KW-1185">Reference proteome</keyword>
<protein>
    <submittedName>
        <fullName evidence="2">Uncharacterized protein</fullName>
    </submittedName>
</protein>
<dbReference type="Proteomes" id="UP000811619">
    <property type="component" value="Unassembled WGS sequence"/>
</dbReference>
<sequence length="240" mass="27760">RSNRNTKQRTPDNTTAMSPKRKTCPELQAMLIRACTQNQILTSITKNLEQNVQLQREYITLLNNDQTQTEEEIKMMLSKLNDIQHVLDKGQELRQDLRDKHNALMVINVDYQKKVIEAKNQQARKALALKKNNTKGPPHRSAKLRDPDKLNDGENPSYESWKQAICTKLACDANCFPTEKKRMAYIRSRLGRRARQSICATHTRTGSRTPVTVEGLIKHLDCHFQEPVRRPKVEYIVLDD</sequence>
<organism evidence="2 3">
    <name type="scientific">Claviceps africana</name>
    <dbReference type="NCBI Taxonomy" id="83212"/>
    <lineage>
        <taxon>Eukaryota</taxon>
        <taxon>Fungi</taxon>
        <taxon>Dikarya</taxon>
        <taxon>Ascomycota</taxon>
        <taxon>Pezizomycotina</taxon>
        <taxon>Sordariomycetes</taxon>
        <taxon>Hypocreomycetidae</taxon>
        <taxon>Hypocreales</taxon>
        <taxon>Clavicipitaceae</taxon>
        <taxon>Claviceps</taxon>
    </lineage>
</organism>
<evidence type="ECO:0000313" key="3">
    <source>
        <dbReference type="Proteomes" id="UP000811619"/>
    </source>
</evidence>
<comment type="caution">
    <text evidence="2">The sequence shown here is derived from an EMBL/GenBank/DDBJ whole genome shotgun (WGS) entry which is preliminary data.</text>
</comment>
<reference evidence="2" key="1">
    <citation type="journal article" date="2020" name="bioRxiv">
        <title>Whole genome comparisons of ergot fungi reveals the divergence and evolution of species within the genus Claviceps are the result of varying mechanisms driving genome evolution and host range expansion.</title>
        <authorList>
            <person name="Wyka S.A."/>
            <person name="Mondo S.J."/>
            <person name="Liu M."/>
            <person name="Dettman J."/>
            <person name="Nalam V."/>
            <person name="Broders K.D."/>
        </authorList>
    </citation>
    <scope>NUCLEOTIDE SEQUENCE</scope>
    <source>
        <strain evidence="2">CCC 489</strain>
    </source>
</reference>